<comment type="cofactor">
    <cofactor evidence="1">
        <name>Mg(2+)</name>
        <dbReference type="ChEBI" id="CHEBI:18420"/>
    </cofactor>
</comment>
<sequence>MTIDSSPNPTPLIVVAAALIDAEGRVLVQRRPPGKPMAGLWEFPGGKLDPGETPEAALCRELGEELGITVRDAALTPAAFASEALGERHLLLLLYQVRDWAGVPEARHATALRWVIPAGLRELAMPPADEPLIGLLEKLV</sequence>
<keyword evidence="5" id="KW-0479">Metal-binding</keyword>
<evidence type="ECO:0000256" key="14">
    <source>
        <dbReference type="ARBA" id="ARBA00041592"/>
    </source>
</evidence>
<dbReference type="PRINTS" id="PR00502">
    <property type="entry name" value="NUDIXFAMILY"/>
</dbReference>
<dbReference type="EC" id="3.6.1.55" evidence="12"/>
<dbReference type="SUPFAM" id="SSF55811">
    <property type="entry name" value="Nudix"/>
    <property type="match status" value="1"/>
</dbReference>
<evidence type="ECO:0000256" key="8">
    <source>
        <dbReference type="ARBA" id="ARBA00022842"/>
    </source>
</evidence>
<dbReference type="Pfam" id="PF14815">
    <property type="entry name" value="NUDIX_4"/>
    <property type="match status" value="1"/>
</dbReference>
<dbReference type="GO" id="GO:0008413">
    <property type="term" value="F:8-oxo-7,8-dihydroguanosine triphosphate pyrophosphatase activity"/>
    <property type="evidence" value="ECO:0007669"/>
    <property type="project" value="TreeGrafter"/>
</dbReference>
<comment type="caution">
    <text evidence="18">The sequence shown here is derived from an EMBL/GenBank/DDBJ whole genome shotgun (WGS) entry which is preliminary data.</text>
</comment>
<dbReference type="AlphaFoldDB" id="A0A1E3LVS1"/>
<reference evidence="18 19" key="1">
    <citation type="submission" date="2016-08" db="EMBL/GenBank/DDBJ databases">
        <title>Draft genome of the agarase producing Sphingomonas sp. MCT13.</title>
        <authorList>
            <person name="D'Andrea M.M."/>
            <person name="Rossolini G.M."/>
            <person name="Thaller M.C."/>
        </authorList>
    </citation>
    <scope>NUCLEOTIDE SEQUENCE [LARGE SCALE GENOMIC DNA]</scope>
    <source>
        <strain evidence="18 19">MCT13</strain>
    </source>
</reference>
<dbReference type="GO" id="GO:0044715">
    <property type="term" value="F:8-oxo-dGDP phosphatase activity"/>
    <property type="evidence" value="ECO:0007669"/>
    <property type="project" value="TreeGrafter"/>
</dbReference>
<proteinExistence type="inferred from homology"/>
<dbReference type="PANTHER" id="PTHR47707:SF1">
    <property type="entry name" value="NUDIX HYDROLASE FAMILY PROTEIN"/>
    <property type="match status" value="1"/>
</dbReference>
<evidence type="ECO:0000313" key="19">
    <source>
        <dbReference type="Proteomes" id="UP000094487"/>
    </source>
</evidence>
<dbReference type="RefSeq" id="WP_069320346.1">
    <property type="nucleotide sequence ID" value="NZ_MDDS01000023.1"/>
</dbReference>
<evidence type="ECO:0000256" key="11">
    <source>
        <dbReference type="ARBA" id="ARBA00036904"/>
    </source>
</evidence>
<dbReference type="GO" id="GO:0044716">
    <property type="term" value="F:8-oxo-GDP phosphatase activity"/>
    <property type="evidence" value="ECO:0007669"/>
    <property type="project" value="TreeGrafter"/>
</dbReference>
<dbReference type="Proteomes" id="UP000094487">
    <property type="component" value="Unassembled WGS sequence"/>
</dbReference>
<comment type="similarity">
    <text evidence="2">Belongs to the Nudix hydrolase family.</text>
</comment>
<dbReference type="Gene3D" id="3.90.79.10">
    <property type="entry name" value="Nucleoside Triphosphate Pyrophosphohydrolase"/>
    <property type="match status" value="1"/>
</dbReference>
<evidence type="ECO:0000256" key="12">
    <source>
        <dbReference type="ARBA" id="ARBA00038905"/>
    </source>
</evidence>
<protein>
    <recommendedName>
        <fullName evidence="13">8-oxo-dGTP diphosphatase</fullName>
        <ecNumber evidence="12">3.6.1.55</ecNumber>
    </recommendedName>
    <alternativeName>
        <fullName evidence="16">7,8-dihydro-8-oxoguanine-triphosphatase</fullName>
    </alternativeName>
    <alternativeName>
        <fullName evidence="15">Mutator protein MutT</fullName>
    </alternativeName>
    <alternativeName>
        <fullName evidence="14">dGTP pyrophosphohydrolase</fullName>
    </alternativeName>
</protein>
<evidence type="ECO:0000256" key="1">
    <source>
        <dbReference type="ARBA" id="ARBA00001946"/>
    </source>
</evidence>
<dbReference type="PROSITE" id="PS00893">
    <property type="entry name" value="NUDIX_BOX"/>
    <property type="match status" value="1"/>
</dbReference>
<evidence type="ECO:0000256" key="13">
    <source>
        <dbReference type="ARBA" id="ARBA00040794"/>
    </source>
</evidence>
<dbReference type="OrthoDB" id="9810648at2"/>
<evidence type="ECO:0000256" key="6">
    <source>
        <dbReference type="ARBA" id="ARBA00022763"/>
    </source>
</evidence>
<dbReference type="EMBL" id="MDDS01000023">
    <property type="protein sequence ID" value="ODP37891.1"/>
    <property type="molecule type" value="Genomic_DNA"/>
</dbReference>
<evidence type="ECO:0000256" key="16">
    <source>
        <dbReference type="ARBA" id="ARBA00042798"/>
    </source>
</evidence>
<organism evidence="18 19">
    <name type="scientific">Sphingomonas turrisvirgatae</name>
    <dbReference type="NCBI Taxonomy" id="1888892"/>
    <lineage>
        <taxon>Bacteria</taxon>
        <taxon>Pseudomonadati</taxon>
        <taxon>Pseudomonadota</taxon>
        <taxon>Alphaproteobacteria</taxon>
        <taxon>Sphingomonadales</taxon>
        <taxon>Sphingomonadaceae</taxon>
        <taxon>Sphingomonas</taxon>
    </lineage>
</organism>
<accession>A0A1E3LVS1</accession>
<evidence type="ECO:0000256" key="4">
    <source>
        <dbReference type="ARBA" id="ARBA00022705"/>
    </source>
</evidence>
<keyword evidence="9" id="KW-0234">DNA repair</keyword>
<dbReference type="GO" id="GO:0035539">
    <property type="term" value="F:8-oxo-7,8-dihydrodeoxyguanosine triphosphate pyrophosphatase activity"/>
    <property type="evidence" value="ECO:0007669"/>
    <property type="project" value="UniProtKB-EC"/>
</dbReference>
<evidence type="ECO:0000256" key="3">
    <source>
        <dbReference type="ARBA" id="ARBA00022457"/>
    </source>
</evidence>
<evidence type="ECO:0000256" key="10">
    <source>
        <dbReference type="ARBA" id="ARBA00035861"/>
    </source>
</evidence>
<dbReference type="PROSITE" id="PS51462">
    <property type="entry name" value="NUDIX"/>
    <property type="match status" value="1"/>
</dbReference>
<evidence type="ECO:0000256" key="2">
    <source>
        <dbReference type="ARBA" id="ARBA00005582"/>
    </source>
</evidence>
<dbReference type="GO" id="GO:0006260">
    <property type="term" value="P:DNA replication"/>
    <property type="evidence" value="ECO:0007669"/>
    <property type="project" value="UniProtKB-KW"/>
</dbReference>
<keyword evidence="8" id="KW-0460">Magnesium</keyword>
<feature type="domain" description="Nudix hydrolase" evidence="17">
    <location>
        <begin position="11"/>
        <end position="137"/>
    </location>
</feature>
<dbReference type="InterPro" id="IPR029119">
    <property type="entry name" value="MutY_C"/>
</dbReference>
<dbReference type="InterPro" id="IPR047127">
    <property type="entry name" value="MutT-like"/>
</dbReference>
<keyword evidence="19" id="KW-1185">Reference proteome</keyword>
<evidence type="ECO:0000256" key="9">
    <source>
        <dbReference type="ARBA" id="ARBA00023204"/>
    </source>
</evidence>
<keyword evidence="6" id="KW-0227">DNA damage</keyword>
<dbReference type="InterPro" id="IPR020084">
    <property type="entry name" value="NUDIX_hydrolase_CS"/>
</dbReference>
<keyword evidence="7 18" id="KW-0378">Hydrolase</keyword>
<keyword evidence="4" id="KW-0235">DNA replication</keyword>
<gene>
    <name evidence="18" type="ORF">BFL28_16525</name>
</gene>
<keyword evidence="3" id="KW-0515">Mutator protein</keyword>
<dbReference type="STRING" id="1888892.BFL28_16525"/>
<evidence type="ECO:0000256" key="15">
    <source>
        <dbReference type="ARBA" id="ARBA00041979"/>
    </source>
</evidence>
<dbReference type="InterPro" id="IPR015797">
    <property type="entry name" value="NUDIX_hydrolase-like_dom_sf"/>
</dbReference>
<dbReference type="PANTHER" id="PTHR47707">
    <property type="entry name" value="8-OXO-DGTP DIPHOSPHATASE"/>
    <property type="match status" value="1"/>
</dbReference>
<evidence type="ECO:0000256" key="5">
    <source>
        <dbReference type="ARBA" id="ARBA00022723"/>
    </source>
</evidence>
<dbReference type="InterPro" id="IPR020476">
    <property type="entry name" value="Nudix_hydrolase"/>
</dbReference>
<evidence type="ECO:0000256" key="7">
    <source>
        <dbReference type="ARBA" id="ARBA00022801"/>
    </source>
</evidence>
<dbReference type="CDD" id="cd03425">
    <property type="entry name" value="NUDIX_MutT_NudA_like"/>
    <property type="match status" value="1"/>
</dbReference>
<dbReference type="GO" id="GO:0006281">
    <property type="term" value="P:DNA repair"/>
    <property type="evidence" value="ECO:0007669"/>
    <property type="project" value="UniProtKB-KW"/>
</dbReference>
<comment type="catalytic activity">
    <reaction evidence="10">
        <text>8-oxo-dGTP + H2O = 8-oxo-dGMP + diphosphate + H(+)</text>
        <dbReference type="Rhea" id="RHEA:31575"/>
        <dbReference type="ChEBI" id="CHEBI:15377"/>
        <dbReference type="ChEBI" id="CHEBI:15378"/>
        <dbReference type="ChEBI" id="CHEBI:33019"/>
        <dbReference type="ChEBI" id="CHEBI:63224"/>
        <dbReference type="ChEBI" id="CHEBI:77896"/>
        <dbReference type="EC" id="3.6.1.55"/>
    </reaction>
</comment>
<name>A0A1E3LVS1_9SPHN</name>
<dbReference type="GO" id="GO:0046872">
    <property type="term" value="F:metal ion binding"/>
    <property type="evidence" value="ECO:0007669"/>
    <property type="project" value="UniProtKB-KW"/>
</dbReference>
<evidence type="ECO:0000259" key="17">
    <source>
        <dbReference type="PROSITE" id="PS51462"/>
    </source>
</evidence>
<evidence type="ECO:0000313" key="18">
    <source>
        <dbReference type="EMBL" id="ODP37891.1"/>
    </source>
</evidence>
<comment type="catalytic activity">
    <reaction evidence="11">
        <text>8-oxo-GTP + H2O = 8-oxo-GMP + diphosphate + H(+)</text>
        <dbReference type="Rhea" id="RHEA:67616"/>
        <dbReference type="ChEBI" id="CHEBI:15377"/>
        <dbReference type="ChEBI" id="CHEBI:15378"/>
        <dbReference type="ChEBI" id="CHEBI:33019"/>
        <dbReference type="ChEBI" id="CHEBI:143553"/>
        <dbReference type="ChEBI" id="CHEBI:145694"/>
    </reaction>
</comment>
<dbReference type="InterPro" id="IPR000086">
    <property type="entry name" value="NUDIX_hydrolase_dom"/>
</dbReference>